<dbReference type="Proteomes" id="UP001331515">
    <property type="component" value="Unassembled WGS sequence"/>
</dbReference>
<feature type="transmembrane region" description="Helical" evidence="1">
    <location>
        <begin position="99"/>
        <end position="121"/>
    </location>
</feature>
<gene>
    <name evidence="2" type="ORF">CgunFtcFv8_025488</name>
</gene>
<keyword evidence="3" id="KW-1185">Reference proteome</keyword>
<keyword evidence="1" id="KW-1133">Transmembrane helix</keyword>
<sequence>MAKMAEHPEGHHDSALTHFLYTAIAFLGVADHKGGVVLLVASLCLKVAFHTASRKLSVEIGGAKRLYALDNLVSAVVLLPWVIVLSATTESKVESWSSLILPFGMIILSVMILEFYVEAICNTKMEAPRCARYGAIALFLSALLLANFWTHPLTDQLRSMSKPPPAGQHRARAVGGSHCQRHLLHHVVQYSLVPLKERSEGHPGGLLS</sequence>
<dbReference type="AlphaFoldDB" id="A0AAN8CAU5"/>
<organism evidence="2 3">
    <name type="scientific">Champsocephalus gunnari</name>
    <name type="common">Mackerel icefish</name>
    <dbReference type="NCBI Taxonomy" id="52237"/>
    <lineage>
        <taxon>Eukaryota</taxon>
        <taxon>Metazoa</taxon>
        <taxon>Chordata</taxon>
        <taxon>Craniata</taxon>
        <taxon>Vertebrata</taxon>
        <taxon>Euteleostomi</taxon>
        <taxon>Actinopterygii</taxon>
        <taxon>Neopterygii</taxon>
        <taxon>Teleostei</taxon>
        <taxon>Neoteleostei</taxon>
        <taxon>Acanthomorphata</taxon>
        <taxon>Eupercaria</taxon>
        <taxon>Perciformes</taxon>
        <taxon>Notothenioidei</taxon>
        <taxon>Channichthyidae</taxon>
        <taxon>Champsocephalus</taxon>
    </lineage>
</organism>
<keyword evidence="1" id="KW-0472">Membrane</keyword>
<feature type="transmembrane region" description="Helical" evidence="1">
    <location>
        <begin position="20"/>
        <end position="45"/>
    </location>
</feature>
<protein>
    <submittedName>
        <fullName evidence="2">Uncharacterized protein</fullName>
    </submittedName>
</protein>
<keyword evidence="1" id="KW-0812">Transmembrane</keyword>
<proteinExistence type="predicted"/>
<comment type="caution">
    <text evidence="2">The sequence shown here is derived from an EMBL/GenBank/DDBJ whole genome shotgun (WGS) entry which is preliminary data.</text>
</comment>
<evidence type="ECO:0000313" key="3">
    <source>
        <dbReference type="Proteomes" id="UP001331515"/>
    </source>
</evidence>
<evidence type="ECO:0000313" key="2">
    <source>
        <dbReference type="EMBL" id="KAK5900536.1"/>
    </source>
</evidence>
<dbReference type="EMBL" id="JAURVH010001532">
    <property type="protein sequence ID" value="KAK5900536.1"/>
    <property type="molecule type" value="Genomic_DNA"/>
</dbReference>
<accession>A0AAN8CAU5</accession>
<feature type="transmembrane region" description="Helical" evidence="1">
    <location>
        <begin position="66"/>
        <end position="87"/>
    </location>
</feature>
<feature type="transmembrane region" description="Helical" evidence="1">
    <location>
        <begin position="133"/>
        <end position="150"/>
    </location>
</feature>
<evidence type="ECO:0000256" key="1">
    <source>
        <dbReference type="SAM" id="Phobius"/>
    </source>
</evidence>
<name>A0AAN8CAU5_CHAGU</name>
<reference evidence="2 3" key="1">
    <citation type="journal article" date="2023" name="Mol. Biol. Evol.">
        <title>Genomics of Secondarily Temperate Adaptation in the Only Non-Antarctic Icefish.</title>
        <authorList>
            <person name="Rivera-Colon A.G."/>
            <person name="Rayamajhi N."/>
            <person name="Minhas B.F."/>
            <person name="Madrigal G."/>
            <person name="Bilyk K.T."/>
            <person name="Yoon V."/>
            <person name="Hune M."/>
            <person name="Gregory S."/>
            <person name="Cheng C.H.C."/>
            <person name="Catchen J.M."/>
        </authorList>
    </citation>
    <scope>NUCLEOTIDE SEQUENCE [LARGE SCALE GENOMIC DNA]</scope>
    <source>
        <tissue evidence="2">White muscle</tissue>
    </source>
</reference>